<protein>
    <submittedName>
        <fullName evidence="1">Uncharacterized protein</fullName>
    </submittedName>
</protein>
<evidence type="ECO:0000313" key="1">
    <source>
        <dbReference type="EMBL" id="KAG9463648.1"/>
    </source>
</evidence>
<gene>
    <name evidence="1" type="ORF">GDO78_021365</name>
</gene>
<keyword evidence="2" id="KW-1185">Reference proteome</keyword>
<proteinExistence type="predicted"/>
<dbReference type="Proteomes" id="UP000770717">
    <property type="component" value="Unassembled WGS sequence"/>
</dbReference>
<dbReference type="EMBL" id="WNTK01006295">
    <property type="protein sequence ID" value="KAG9463648.1"/>
    <property type="molecule type" value="Genomic_DNA"/>
</dbReference>
<evidence type="ECO:0000313" key="2">
    <source>
        <dbReference type="Proteomes" id="UP000770717"/>
    </source>
</evidence>
<sequence length="71" mass="8216">MVYWTDSVRKLCPALVVIQLNRCSFIVMNLISSGHDISEDQTLHHPHYPKGLLQINRNEPKVLCPSEFLRL</sequence>
<feature type="non-terminal residue" evidence="1">
    <location>
        <position position="71"/>
    </location>
</feature>
<organism evidence="1 2">
    <name type="scientific">Eleutherodactylus coqui</name>
    <name type="common">Puerto Rican coqui</name>
    <dbReference type="NCBI Taxonomy" id="57060"/>
    <lineage>
        <taxon>Eukaryota</taxon>
        <taxon>Metazoa</taxon>
        <taxon>Chordata</taxon>
        <taxon>Craniata</taxon>
        <taxon>Vertebrata</taxon>
        <taxon>Euteleostomi</taxon>
        <taxon>Amphibia</taxon>
        <taxon>Batrachia</taxon>
        <taxon>Anura</taxon>
        <taxon>Neobatrachia</taxon>
        <taxon>Hyloidea</taxon>
        <taxon>Eleutherodactylidae</taxon>
        <taxon>Eleutherodactylinae</taxon>
        <taxon>Eleutherodactylus</taxon>
        <taxon>Eleutherodactylus</taxon>
    </lineage>
</organism>
<reference evidence="1" key="1">
    <citation type="thesis" date="2020" institute="ProQuest LLC" country="789 East Eisenhower Parkway, Ann Arbor, MI, USA">
        <title>Comparative Genomics and Chromosome Evolution.</title>
        <authorList>
            <person name="Mudd A.B."/>
        </authorList>
    </citation>
    <scope>NUCLEOTIDE SEQUENCE</scope>
    <source>
        <strain evidence="1">HN-11 Male</strain>
        <tissue evidence="1">Kidney and liver</tissue>
    </source>
</reference>
<comment type="caution">
    <text evidence="1">The sequence shown here is derived from an EMBL/GenBank/DDBJ whole genome shotgun (WGS) entry which is preliminary data.</text>
</comment>
<accession>A0A8J6BNF0</accession>
<name>A0A8J6BNF0_ELECQ</name>
<dbReference type="AlphaFoldDB" id="A0A8J6BNF0"/>